<evidence type="ECO:0000313" key="1">
    <source>
        <dbReference type="EMBL" id="HIR58944.1"/>
    </source>
</evidence>
<evidence type="ECO:0000313" key="2">
    <source>
        <dbReference type="Proteomes" id="UP000824232"/>
    </source>
</evidence>
<feature type="non-terminal residue" evidence="1">
    <location>
        <position position="1"/>
    </location>
</feature>
<dbReference type="Proteomes" id="UP000824232">
    <property type="component" value="Unassembled WGS sequence"/>
</dbReference>
<organism evidence="1 2">
    <name type="scientific">Candidatus Onthousia excrementipullorum</name>
    <dbReference type="NCBI Taxonomy" id="2840884"/>
    <lineage>
        <taxon>Bacteria</taxon>
        <taxon>Bacillati</taxon>
        <taxon>Bacillota</taxon>
        <taxon>Bacilli</taxon>
        <taxon>Candidatus Onthousia</taxon>
    </lineage>
</organism>
<name>A0A9D1J3A7_9FIRM</name>
<dbReference type="AlphaFoldDB" id="A0A9D1J3A7"/>
<protein>
    <submittedName>
        <fullName evidence="1">Uncharacterized protein</fullName>
    </submittedName>
</protein>
<comment type="caution">
    <text evidence="1">The sequence shown here is derived from an EMBL/GenBank/DDBJ whole genome shotgun (WGS) entry which is preliminary data.</text>
</comment>
<sequence>NLGVSVGLDYNDLSLPDNGHLFEEITYKGEVGTVVLSNISKDNTYDDGVDTFTTGQYPNNYIWYSGKLWRAVSVNNEEKTVKLVTQWDISAIPYSSGSTDFAGSYMEEWLNDTSVDGFLGNLRDYENFIVTDSVWDATMDSRELGKITRPEGTTIVEDAVGLLNIYEYQTSYSGTYNYYGYLNNKLQWWLVTPDTSTKIWQVNSQAPGATSGSITSWTPTGTAGIRPSIVLKSNIKIIDGDGTENNPYRLEGDNDTNLSGVLLSSRYSGEYMTFGNDENNLYRIVSHETSGLTKITSAEPLKSSGTFITSAFSSESSDRYYSSSNVIGTFLNGDYLNSYVDSSYNEMIEESTTWYLGNVAAGENYKLAKYAGINMATYTTSTEAKIGLLRMGELMSGQFTYSENNTTYWLLTLNNTNIYVRTVFLAGNGSIDYTTKSFGIKPSLNLKSNVIITGGVGTKNNPFTLDLAP</sequence>
<dbReference type="EMBL" id="DVHC01000028">
    <property type="protein sequence ID" value="HIR58944.1"/>
    <property type="molecule type" value="Genomic_DNA"/>
</dbReference>
<gene>
    <name evidence="1" type="ORF">IAB38_02740</name>
</gene>
<reference evidence="1" key="1">
    <citation type="submission" date="2020-10" db="EMBL/GenBank/DDBJ databases">
        <authorList>
            <person name="Gilroy R."/>
        </authorList>
    </citation>
    <scope>NUCLEOTIDE SEQUENCE</scope>
    <source>
        <strain evidence="1">CHK184-20233</strain>
    </source>
</reference>
<proteinExistence type="predicted"/>
<accession>A0A9D1J3A7</accession>
<reference evidence="1" key="2">
    <citation type="journal article" date="2021" name="PeerJ">
        <title>Extensive microbial diversity within the chicken gut microbiome revealed by metagenomics and culture.</title>
        <authorList>
            <person name="Gilroy R."/>
            <person name="Ravi A."/>
            <person name="Getino M."/>
            <person name="Pursley I."/>
            <person name="Horton D.L."/>
            <person name="Alikhan N.F."/>
            <person name="Baker D."/>
            <person name="Gharbi K."/>
            <person name="Hall N."/>
            <person name="Watson M."/>
            <person name="Adriaenssens E.M."/>
            <person name="Foster-Nyarko E."/>
            <person name="Jarju S."/>
            <person name="Secka A."/>
            <person name="Antonio M."/>
            <person name="Oren A."/>
            <person name="Chaudhuri R.R."/>
            <person name="La Ragione R."/>
            <person name="Hildebrand F."/>
            <person name="Pallen M.J."/>
        </authorList>
    </citation>
    <scope>NUCLEOTIDE SEQUENCE</scope>
    <source>
        <strain evidence="1">CHK184-20233</strain>
    </source>
</reference>